<protein>
    <submittedName>
        <fullName evidence="1">Uncharacterized protein</fullName>
    </submittedName>
</protein>
<evidence type="ECO:0000313" key="1">
    <source>
        <dbReference type="EMBL" id="KAI3742968.1"/>
    </source>
</evidence>
<dbReference type="EMBL" id="CM042037">
    <property type="protein sequence ID" value="KAI3742968.1"/>
    <property type="molecule type" value="Genomic_DNA"/>
</dbReference>
<proteinExistence type="predicted"/>
<reference evidence="1 2" key="2">
    <citation type="journal article" date="2022" name="Mol. Ecol. Resour.">
        <title>The genomes of chicory, endive, great burdock and yacon provide insights into Asteraceae paleo-polyploidization history and plant inulin production.</title>
        <authorList>
            <person name="Fan W."/>
            <person name="Wang S."/>
            <person name="Wang H."/>
            <person name="Wang A."/>
            <person name="Jiang F."/>
            <person name="Liu H."/>
            <person name="Zhao H."/>
            <person name="Xu D."/>
            <person name="Zhang Y."/>
        </authorList>
    </citation>
    <scope>NUCLEOTIDE SEQUENCE [LARGE SCALE GENOMIC DNA]</scope>
    <source>
        <strain evidence="2">cv. Yunnan</strain>
        <tissue evidence="1">Leaves</tissue>
    </source>
</reference>
<evidence type="ECO:0000313" key="2">
    <source>
        <dbReference type="Proteomes" id="UP001056120"/>
    </source>
</evidence>
<dbReference type="Proteomes" id="UP001056120">
    <property type="component" value="Linkage Group LG20"/>
</dbReference>
<organism evidence="1 2">
    <name type="scientific">Smallanthus sonchifolius</name>
    <dbReference type="NCBI Taxonomy" id="185202"/>
    <lineage>
        <taxon>Eukaryota</taxon>
        <taxon>Viridiplantae</taxon>
        <taxon>Streptophyta</taxon>
        <taxon>Embryophyta</taxon>
        <taxon>Tracheophyta</taxon>
        <taxon>Spermatophyta</taxon>
        <taxon>Magnoliopsida</taxon>
        <taxon>eudicotyledons</taxon>
        <taxon>Gunneridae</taxon>
        <taxon>Pentapetalae</taxon>
        <taxon>asterids</taxon>
        <taxon>campanulids</taxon>
        <taxon>Asterales</taxon>
        <taxon>Asteraceae</taxon>
        <taxon>Asteroideae</taxon>
        <taxon>Heliantheae alliance</taxon>
        <taxon>Millerieae</taxon>
        <taxon>Smallanthus</taxon>
    </lineage>
</organism>
<keyword evidence="2" id="KW-1185">Reference proteome</keyword>
<accession>A0ACB9D9B5</accession>
<gene>
    <name evidence="1" type="ORF">L1987_60667</name>
</gene>
<comment type="caution">
    <text evidence="1">The sequence shown here is derived from an EMBL/GenBank/DDBJ whole genome shotgun (WGS) entry which is preliminary data.</text>
</comment>
<name>A0ACB9D9B5_9ASTR</name>
<sequence length="128" mass="14049">MLNGSSKNFKEVKRLGSRLSTGFVSSKIQTPSNEQDGSPFISCLECGAQPRVKTKLYPDQLLLRTYCMGYWHGPVLSGARPRVTPDRETNILSVLFPAEHGGVPSETRPVFGSRPLSFFCCNGARGRA</sequence>
<reference evidence="2" key="1">
    <citation type="journal article" date="2022" name="Mol. Ecol. Resour.">
        <title>The genomes of chicory, endive, great burdock and yacon provide insights into Asteraceae palaeo-polyploidization history and plant inulin production.</title>
        <authorList>
            <person name="Fan W."/>
            <person name="Wang S."/>
            <person name="Wang H."/>
            <person name="Wang A."/>
            <person name="Jiang F."/>
            <person name="Liu H."/>
            <person name="Zhao H."/>
            <person name="Xu D."/>
            <person name="Zhang Y."/>
        </authorList>
    </citation>
    <scope>NUCLEOTIDE SEQUENCE [LARGE SCALE GENOMIC DNA]</scope>
    <source>
        <strain evidence="2">cv. Yunnan</strain>
    </source>
</reference>